<dbReference type="InterPro" id="IPR038461">
    <property type="entry name" value="Schlafen_AlbA_2_dom_sf"/>
</dbReference>
<dbReference type="Gene3D" id="3.30.950.30">
    <property type="entry name" value="Schlafen, AAA domain"/>
    <property type="match status" value="1"/>
</dbReference>
<reference evidence="2" key="1">
    <citation type="journal article" date="2015" name="Nature">
        <title>Complex archaea that bridge the gap between prokaryotes and eukaryotes.</title>
        <authorList>
            <person name="Spang A."/>
            <person name="Saw J.H."/>
            <person name="Jorgensen S.L."/>
            <person name="Zaremba-Niedzwiedzka K."/>
            <person name="Martijn J."/>
            <person name="Lind A.E."/>
            <person name="van Eijk R."/>
            <person name="Schleper C."/>
            <person name="Guy L."/>
            <person name="Ettema T.J."/>
        </authorList>
    </citation>
    <scope>NUCLEOTIDE SEQUENCE</scope>
</reference>
<proteinExistence type="predicted"/>
<feature type="non-terminal residue" evidence="2">
    <location>
        <position position="1"/>
    </location>
</feature>
<gene>
    <name evidence="2" type="ORF">LCGC14_3071700</name>
</gene>
<dbReference type="AlphaFoldDB" id="A0A0F8WFV2"/>
<dbReference type="Pfam" id="PF04326">
    <property type="entry name" value="SLFN_AlbA_2"/>
    <property type="match status" value="1"/>
</dbReference>
<dbReference type="EMBL" id="LAZR01065357">
    <property type="protein sequence ID" value="KKK55722.1"/>
    <property type="molecule type" value="Genomic_DNA"/>
</dbReference>
<organism evidence="2">
    <name type="scientific">marine sediment metagenome</name>
    <dbReference type="NCBI Taxonomy" id="412755"/>
    <lineage>
        <taxon>unclassified sequences</taxon>
        <taxon>metagenomes</taxon>
        <taxon>ecological metagenomes</taxon>
    </lineage>
</organism>
<accession>A0A0F8WFV2</accession>
<comment type="caution">
    <text evidence="2">The sequence shown here is derived from an EMBL/GenBank/DDBJ whole genome shotgun (WGS) entry which is preliminary data.</text>
</comment>
<evidence type="ECO:0000313" key="2">
    <source>
        <dbReference type="EMBL" id="KKK55722.1"/>
    </source>
</evidence>
<dbReference type="InterPro" id="IPR007421">
    <property type="entry name" value="Schlafen_AlbA_2_dom"/>
</dbReference>
<name>A0A0F8WFV2_9ZZZZ</name>
<sequence length="119" mass="12971">IAGFLNADGGTLLIGVSDTGDIKGLARDLSVLGRNADNDKFELKIRNCISGQNSRFRPAAAGHVGITFEELSEGTVCRVDVQPLPRTEILHFDNGVYVCDGNQTLKLEGPDLTDWTRRR</sequence>
<feature type="domain" description="Schlafen AlbA-2" evidence="1">
    <location>
        <begin position="1"/>
        <end position="107"/>
    </location>
</feature>
<protein>
    <recommendedName>
        <fullName evidence="1">Schlafen AlbA-2 domain-containing protein</fullName>
    </recommendedName>
</protein>
<evidence type="ECO:0000259" key="1">
    <source>
        <dbReference type="Pfam" id="PF04326"/>
    </source>
</evidence>